<feature type="domain" description="Methylated-DNA-[protein]-cysteine S-methyltransferase DNA binding" evidence="9">
    <location>
        <begin position="79"/>
        <end position="158"/>
    </location>
</feature>
<proteinExistence type="inferred from homology"/>
<comment type="miscellaneous">
    <text evidence="8">This enzyme catalyzes only one turnover and therefore is not strictly catalytic. According to one definition, an enzyme is a biocatalyst that acts repeatedly and over many reaction cycles.</text>
</comment>
<evidence type="ECO:0000256" key="1">
    <source>
        <dbReference type="ARBA" id="ARBA00001286"/>
    </source>
</evidence>
<keyword evidence="12" id="KW-1185">Reference proteome</keyword>
<evidence type="ECO:0000256" key="8">
    <source>
        <dbReference type="HAMAP-Rule" id="MF_00772"/>
    </source>
</evidence>
<dbReference type="GO" id="GO:0006307">
    <property type="term" value="P:DNA alkylation repair"/>
    <property type="evidence" value="ECO:0007669"/>
    <property type="project" value="UniProtKB-UniRule"/>
</dbReference>
<feature type="domain" description="Methylguanine DNA methyltransferase ribonuclease-like" evidence="10">
    <location>
        <begin position="5"/>
        <end position="75"/>
    </location>
</feature>
<feature type="active site" description="Nucleophile; methyl group acceptor" evidence="8">
    <location>
        <position position="130"/>
    </location>
</feature>
<dbReference type="SUPFAM" id="SSF46767">
    <property type="entry name" value="Methylated DNA-protein cysteine methyltransferase, C-terminal domain"/>
    <property type="match status" value="1"/>
</dbReference>
<dbReference type="InterPro" id="IPR014048">
    <property type="entry name" value="MethylDNA_cys_MeTrfase_DNA-bd"/>
</dbReference>
<dbReference type="Gene3D" id="3.30.160.70">
    <property type="entry name" value="Methylated DNA-protein cysteine methyltransferase domain"/>
    <property type="match status" value="1"/>
</dbReference>
<dbReference type="PANTHER" id="PTHR10815">
    <property type="entry name" value="METHYLATED-DNA--PROTEIN-CYSTEINE METHYLTRANSFERASE"/>
    <property type="match status" value="1"/>
</dbReference>
<keyword evidence="8" id="KW-0963">Cytoplasm</keyword>
<keyword evidence="5 8" id="KW-0227">DNA damage</keyword>
<dbReference type="Pfam" id="PF01035">
    <property type="entry name" value="DNA_binding_1"/>
    <property type="match status" value="1"/>
</dbReference>
<comment type="function">
    <text evidence="8">Involved in the cellular defense against the biological effects of O6-methylguanine (O6-MeG) and O4-methylthymine (O4-MeT) in DNA. Repairs the methylated nucleobase in DNA by stoichiometrically transferring the methyl group to a cysteine residue in the enzyme. This is a suicide reaction: the enzyme is irreversibly inactivated.</text>
</comment>
<comment type="similarity">
    <text evidence="2 8">Belongs to the MGMT family.</text>
</comment>
<keyword evidence="4 8" id="KW-0808">Transferase</keyword>
<dbReference type="Pfam" id="PF02870">
    <property type="entry name" value="Methyltransf_1N"/>
    <property type="match status" value="1"/>
</dbReference>
<dbReference type="FunFam" id="1.10.10.10:FF:000214">
    <property type="entry name" value="Methylated-DNA--protein-cysteine methyltransferase"/>
    <property type="match status" value="1"/>
</dbReference>
<dbReference type="RefSeq" id="WP_166258902.1">
    <property type="nucleotide sequence ID" value="NZ_JAAMOW010000007.1"/>
</dbReference>
<dbReference type="EMBL" id="JAAMOW010000007">
    <property type="protein sequence ID" value="NGY06010.1"/>
    <property type="molecule type" value="Genomic_DNA"/>
</dbReference>
<comment type="catalytic activity">
    <reaction evidence="1 8">
        <text>a 4-O-methyl-thymidine in DNA + L-cysteinyl-[protein] = a thymidine in DNA + S-methyl-L-cysteinyl-[protein]</text>
        <dbReference type="Rhea" id="RHEA:53428"/>
        <dbReference type="Rhea" id="RHEA-COMP:10131"/>
        <dbReference type="Rhea" id="RHEA-COMP:10132"/>
        <dbReference type="Rhea" id="RHEA-COMP:13555"/>
        <dbReference type="Rhea" id="RHEA-COMP:13556"/>
        <dbReference type="ChEBI" id="CHEBI:29950"/>
        <dbReference type="ChEBI" id="CHEBI:82612"/>
        <dbReference type="ChEBI" id="CHEBI:137386"/>
        <dbReference type="ChEBI" id="CHEBI:137387"/>
        <dbReference type="EC" id="2.1.1.63"/>
    </reaction>
</comment>
<dbReference type="Proteomes" id="UP000472676">
    <property type="component" value="Unassembled WGS sequence"/>
</dbReference>
<protein>
    <recommendedName>
        <fullName evidence="8">Methylated-DNA--protein-cysteine methyltransferase</fullName>
        <ecNumber evidence="8">2.1.1.63</ecNumber>
    </recommendedName>
    <alternativeName>
        <fullName evidence="8">6-O-methylguanine-DNA methyltransferase</fullName>
        <shortName evidence="8">MGMT</shortName>
    </alternativeName>
    <alternativeName>
        <fullName evidence="8">O-6-methylguanine-DNA-alkyltransferase</fullName>
    </alternativeName>
</protein>
<name>A0A6M2BUH0_9GAMM</name>
<dbReference type="Gene3D" id="1.10.10.10">
    <property type="entry name" value="Winged helix-like DNA-binding domain superfamily/Winged helix DNA-binding domain"/>
    <property type="match status" value="1"/>
</dbReference>
<dbReference type="PANTHER" id="PTHR10815:SF5">
    <property type="entry name" value="METHYLATED-DNA--PROTEIN-CYSTEINE METHYLTRANSFERASE"/>
    <property type="match status" value="1"/>
</dbReference>
<evidence type="ECO:0000256" key="2">
    <source>
        <dbReference type="ARBA" id="ARBA00008711"/>
    </source>
</evidence>
<dbReference type="GO" id="GO:0003908">
    <property type="term" value="F:methylated-DNA-[protein]-cysteine S-methyltransferase activity"/>
    <property type="evidence" value="ECO:0007669"/>
    <property type="project" value="UniProtKB-UniRule"/>
</dbReference>
<dbReference type="InterPro" id="IPR036388">
    <property type="entry name" value="WH-like_DNA-bd_sf"/>
</dbReference>
<dbReference type="GO" id="GO:0032259">
    <property type="term" value="P:methylation"/>
    <property type="evidence" value="ECO:0007669"/>
    <property type="project" value="UniProtKB-KW"/>
</dbReference>
<evidence type="ECO:0000259" key="9">
    <source>
        <dbReference type="Pfam" id="PF01035"/>
    </source>
</evidence>
<evidence type="ECO:0000313" key="12">
    <source>
        <dbReference type="Proteomes" id="UP000472676"/>
    </source>
</evidence>
<evidence type="ECO:0000256" key="6">
    <source>
        <dbReference type="ARBA" id="ARBA00023204"/>
    </source>
</evidence>
<dbReference type="CDD" id="cd06445">
    <property type="entry name" value="ATase"/>
    <property type="match status" value="1"/>
</dbReference>
<accession>A0A6M2BUH0</accession>
<dbReference type="EC" id="2.1.1.63" evidence="8"/>
<evidence type="ECO:0000259" key="10">
    <source>
        <dbReference type="Pfam" id="PF02870"/>
    </source>
</evidence>
<organism evidence="11 12">
    <name type="scientific">Solimonas terrae</name>
    <dbReference type="NCBI Taxonomy" id="1396819"/>
    <lineage>
        <taxon>Bacteria</taxon>
        <taxon>Pseudomonadati</taxon>
        <taxon>Pseudomonadota</taxon>
        <taxon>Gammaproteobacteria</taxon>
        <taxon>Nevskiales</taxon>
        <taxon>Nevskiaceae</taxon>
        <taxon>Solimonas</taxon>
    </lineage>
</organism>
<comment type="subcellular location">
    <subcellularLocation>
        <location evidence="8">Cytoplasm</location>
    </subcellularLocation>
</comment>
<evidence type="ECO:0000256" key="4">
    <source>
        <dbReference type="ARBA" id="ARBA00022679"/>
    </source>
</evidence>
<keyword evidence="3 8" id="KW-0489">Methyltransferase</keyword>
<comment type="catalytic activity">
    <reaction evidence="7 8">
        <text>a 6-O-methyl-2'-deoxyguanosine in DNA + L-cysteinyl-[protein] = S-methyl-L-cysteinyl-[protein] + a 2'-deoxyguanosine in DNA</text>
        <dbReference type="Rhea" id="RHEA:24000"/>
        <dbReference type="Rhea" id="RHEA-COMP:10131"/>
        <dbReference type="Rhea" id="RHEA-COMP:10132"/>
        <dbReference type="Rhea" id="RHEA-COMP:11367"/>
        <dbReference type="Rhea" id="RHEA-COMP:11368"/>
        <dbReference type="ChEBI" id="CHEBI:29950"/>
        <dbReference type="ChEBI" id="CHEBI:82612"/>
        <dbReference type="ChEBI" id="CHEBI:85445"/>
        <dbReference type="ChEBI" id="CHEBI:85448"/>
        <dbReference type="EC" id="2.1.1.63"/>
    </reaction>
</comment>
<dbReference type="InterPro" id="IPR036217">
    <property type="entry name" value="MethylDNA_cys_MeTrfase_DNAb"/>
</dbReference>
<dbReference type="NCBIfam" id="TIGR00589">
    <property type="entry name" value="ogt"/>
    <property type="match status" value="1"/>
</dbReference>
<gene>
    <name evidence="11" type="ORF">G7Y85_14645</name>
</gene>
<dbReference type="SUPFAM" id="SSF53155">
    <property type="entry name" value="Methylated DNA-protein cysteine methyltransferase domain"/>
    <property type="match status" value="1"/>
</dbReference>
<evidence type="ECO:0000256" key="5">
    <source>
        <dbReference type="ARBA" id="ARBA00022763"/>
    </source>
</evidence>
<dbReference type="GO" id="GO:0005737">
    <property type="term" value="C:cytoplasm"/>
    <property type="evidence" value="ECO:0007669"/>
    <property type="project" value="UniProtKB-SubCell"/>
</dbReference>
<reference evidence="11 12" key="1">
    <citation type="journal article" date="2014" name="Int. J. Syst. Evol. Microbiol.">
        <title>Solimonas terrae sp. nov., isolated from soil.</title>
        <authorList>
            <person name="Kim S.J."/>
            <person name="Moon J.Y."/>
            <person name="Weon H.Y."/>
            <person name="Ahn J.H."/>
            <person name="Chen W.M."/>
            <person name="Kwon S.W."/>
        </authorList>
    </citation>
    <scope>NUCLEOTIDE SEQUENCE [LARGE SCALE GENOMIC DNA]</scope>
    <source>
        <strain evidence="11 12">KIS83-12</strain>
    </source>
</reference>
<dbReference type="AlphaFoldDB" id="A0A6M2BUH0"/>
<dbReference type="HAMAP" id="MF_00772">
    <property type="entry name" value="OGT"/>
    <property type="match status" value="1"/>
</dbReference>
<sequence>MTLVHNSVASPVGVLKLVGTDAGLRAVLWPQDSAARVRLGDTVARTDHPLLNRAEQQLREYFAGTRTAFELPLDFAGTAFQKRVWAALLTIPYGQTRSYAQIAAQIGIPQAVRAVGAANGRNPISIIAPCHRVIGSDGSLTGFAGGIANKRFLLALEGRLPSAAANAAAAPQAALF</sequence>
<dbReference type="InterPro" id="IPR036631">
    <property type="entry name" value="MGMT_N_sf"/>
</dbReference>
<keyword evidence="6 8" id="KW-0234">DNA repair</keyword>
<dbReference type="InterPro" id="IPR008332">
    <property type="entry name" value="MethylG_MeTrfase_N"/>
</dbReference>
<evidence type="ECO:0000256" key="7">
    <source>
        <dbReference type="ARBA" id="ARBA00049348"/>
    </source>
</evidence>
<dbReference type="InterPro" id="IPR023546">
    <property type="entry name" value="MGMT"/>
</dbReference>
<evidence type="ECO:0000313" key="11">
    <source>
        <dbReference type="EMBL" id="NGY06010.1"/>
    </source>
</evidence>
<comment type="caution">
    <text evidence="11">The sequence shown here is derived from an EMBL/GenBank/DDBJ whole genome shotgun (WGS) entry which is preliminary data.</text>
</comment>
<evidence type="ECO:0000256" key="3">
    <source>
        <dbReference type="ARBA" id="ARBA00022603"/>
    </source>
</evidence>